<dbReference type="SMART" id="SM00034">
    <property type="entry name" value="CLECT"/>
    <property type="match status" value="1"/>
</dbReference>
<dbReference type="Pfam" id="PF00059">
    <property type="entry name" value="Lectin_C"/>
    <property type="match status" value="1"/>
</dbReference>
<gene>
    <name evidence="4" type="ORF">PoB_004534100</name>
</gene>
<evidence type="ECO:0000256" key="1">
    <source>
        <dbReference type="ARBA" id="ARBA00023157"/>
    </source>
</evidence>
<name>A0AAV4B615_9GAST</name>
<feature type="region of interest" description="Disordered" evidence="2">
    <location>
        <begin position="138"/>
        <end position="173"/>
    </location>
</feature>
<dbReference type="PANTHER" id="PTHR22803">
    <property type="entry name" value="MANNOSE, PHOSPHOLIPASE, LECTIN RECEPTOR RELATED"/>
    <property type="match status" value="1"/>
</dbReference>
<dbReference type="Gene3D" id="3.10.100.10">
    <property type="entry name" value="Mannose-Binding Protein A, subunit A"/>
    <property type="match status" value="1"/>
</dbReference>
<dbReference type="Proteomes" id="UP000735302">
    <property type="component" value="Unassembled WGS sequence"/>
</dbReference>
<dbReference type="InterPro" id="IPR018378">
    <property type="entry name" value="C-type_lectin_CS"/>
</dbReference>
<feature type="compositionally biased region" description="Basic residues" evidence="2">
    <location>
        <begin position="149"/>
        <end position="165"/>
    </location>
</feature>
<dbReference type="InterPro" id="IPR001304">
    <property type="entry name" value="C-type_lectin-like"/>
</dbReference>
<dbReference type="InterPro" id="IPR016186">
    <property type="entry name" value="C-type_lectin-like/link_sf"/>
</dbReference>
<keyword evidence="5" id="KW-1185">Reference proteome</keyword>
<organism evidence="4 5">
    <name type="scientific">Plakobranchus ocellatus</name>
    <dbReference type="NCBI Taxonomy" id="259542"/>
    <lineage>
        <taxon>Eukaryota</taxon>
        <taxon>Metazoa</taxon>
        <taxon>Spiralia</taxon>
        <taxon>Lophotrochozoa</taxon>
        <taxon>Mollusca</taxon>
        <taxon>Gastropoda</taxon>
        <taxon>Heterobranchia</taxon>
        <taxon>Euthyneura</taxon>
        <taxon>Panpulmonata</taxon>
        <taxon>Sacoglossa</taxon>
        <taxon>Placobranchoidea</taxon>
        <taxon>Plakobranchidae</taxon>
        <taxon>Plakobranchus</taxon>
    </lineage>
</organism>
<accession>A0AAV4B615</accession>
<dbReference type="SUPFAM" id="SSF56436">
    <property type="entry name" value="C-type lectin-like"/>
    <property type="match status" value="1"/>
</dbReference>
<dbReference type="InterPro" id="IPR050111">
    <property type="entry name" value="C-type_lectin/snaclec_domain"/>
</dbReference>
<dbReference type="PROSITE" id="PS00615">
    <property type="entry name" value="C_TYPE_LECTIN_1"/>
    <property type="match status" value="1"/>
</dbReference>
<evidence type="ECO:0000313" key="5">
    <source>
        <dbReference type="Proteomes" id="UP000735302"/>
    </source>
</evidence>
<dbReference type="EMBL" id="BLXT01004995">
    <property type="protein sequence ID" value="GFO18836.1"/>
    <property type="molecule type" value="Genomic_DNA"/>
</dbReference>
<feature type="domain" description="C-type lectin" evidence="3">
    <location>
        <begin position="16"/>
        <end position="124"/>
    </location>
</feature>
<protein>
    <submittedName>
        <fullName evidence="4">Fras1-related extracellular matrix protein 1</fullName>
    </submittedName>
</protein>
<dbReference type="AlphaFoldDB" id="A0AAV4B615"/>
<evidence type="ECO:0000313" key="4">
    <source>
        <dbReference type="EMBL" id="GFO18836.1"/>
    </source>
</evidence>
<reference evidence="4 5" key="1">
    <citation type="journal article" date="2021" name="Elife">
        <title>Chloroplast acquisition without the gene transfer in kleptoplastic sea slugs, Plakobranchus ocellatus.</title>
        <authorList>
            <person name="Maeda T."/>
            <person name="Takahashi S."/>
            <person name="Yoshida T."/>
            <person name="Shimamura S."/>
            <person name="Takaki Y."/>
            <person name="Nagai Y."/>
            <person name="Toyoda A."/>
            <person name="Suzuki Y."/>
            <person name="Arimoto A."/>
            <person name="Ishii H."/>
            <person name="Satoh N."/>
            <person name="Nishiyama T."/>
            <person name="Hasebe M."/>
            <person name="Maruyama T."/>
            <person name="Minagawa J."/>
            <person name="Obokata J."/>
            <person name="Shigenobu S."/>
        </authorList>
    </citation>
    <scope>NUCLEOTIDE SEQUENCE [LARGE SCALE GENOMIC DNA]</scope>
</reference>
<dbReference type="PROSITE" id="PS50041">
    <property type="entry name" value="C_TYPE_LECTIN_2"/>
    <property type="match status" value="1"/>
</dbReference>
<keyword evidence="1" id="KW-1015">Disulfide bond</keyword>
<evidence type="ECO:0000256" key="2">
    <source>
        <dbReference type="SAM" id="MobiDB-lite"/>
    </source>
</evidence>
<dbReference type="InterPro" id="IPR016187">
    <property type="entry name" value="CTDL_fold"/>
</dbReference>
<proteinExistence type="predicted"/>
<sequence>MYLTPSFLWSLGWYEFEGRCYKPVNERLSWDESEDKCIKVFGGHLTSVRSMRQLRWLAQKMAKKAFWIGLNDKAVSGRWQYSNGDPVAFYNWKNGTPRIRRNGHKKNCVMVKKRFKWRNKHCDKFLARYVCEALPTRQSEPPKMATTSRKQRRGQSRRHTRRQRANNRYFGNS</sequence>
<dbReference type="CDD" id="cd00037">
    <property type="entry name" value="CLECT"/>
    <property type="match status" value="1"/>
</dbReference>
<comment type="caution">
    <text evidence="4">The sequence shown here is derived from an EMBL/GenBank/DDBJ whole genome shotgun (WGS) entry which is preliminary data.</text>
</comment>
<evidence type="ECO:0000259" key="3">
    <source>
        <dbReference type="PROSITE" id="PS50041"/>
    </source>
</evidence>